<keyword evidence="2" id="KW-0472">Membrane</keyword>
<protein>
    <submittedName>
        <fullName evidence="3">Uncharacterized protein</fullName>
    </submittedName>
</protein>
<feature type="region of interest" description="Disordered" evidence="1">
    <location>
        <begin position="99"/>
        <end position="142"/>
    </location>
</feature>
<evidence type="ECO:0000313" key="3">
    <source>
        <dbReference type="EMBL" id="MBH8577157.1"/>
    </source>
</evidence>
<evidence type="ECO:0000313" key="4">
    <source>
        <dbReference type="Proteomes" id="UP000662314"/>
    </source>
</evidence>
<feature type="compositionally biased region" description="Basic residues" evidence="1">
    <location>
        <begin position="109"/>
        <end position="120"/>
    </location>
</feature>
<sequence length="142" mass="16106">MELTDVTNLAIETIFWTFITLIIFDFVDGLFQLWHNQTLVPVRANANFKPVPLTKHDLIAITPQFEQLLDPWELEPEPQPQAIETQSVVLPFPTLRLLPPATEVQPKPPKTKTTKTKSTKTNKQAKQALTEPPRKSRNKAAA</sequence>
<accession>A0A8J7IQ27</accession>
<dbReference type="RefSeq" id="WP_214435864.1">
    <property type="nucleotide sequence ID" value="NZ_CAWPUQ010000195.1"/>
</dbReference>
<dbReference type="AlphaFoldDB" id="A0A8J7IQ27"/>
<feature type="transmembrane region" description="Helical" evidence="2">
    <location>
        <begin position="6"/>
        <end position="27"/>
    </location>
</feature>
<organism evidence="3 4">
    <name type="scientific">Dendronalium phyllosphericum CENA369</name>
    <dbReference type="NCBI Taxonomy" id="1725256"/>
    <lineage>
        <taxon>Bacteria</taxon>
        <taxon>Bacillati</taxon>
        <taxon>Cyanobacteriota</taxon>
        <taxon>Cyanophyceae</taxon>
        <taxon>Nostocales</taxon>
        <taxon>Nostocaceae</taxon>
        <taxon>Dendronalium</taxon>
        <taxon>Dendronalium phyllosphericum</taxon>
    </lineage>
</organism>
<name>A0A8J7IQ27_9NOST</name>
<dbReference type="EMBL" id="JAECZA010000264">
    <property type="protein sequence ID" value="MBH8577157.1"/>
    <property type="molecule type" value="Genomic_DNA"/>
</dbReference>
<dbReference type="Proteomes" id="UP000662314">
    <property type="component" value="Unassembled WGS sequence"/>
</dbReference>
<keyword evidence="2" id="KW-1133">Transmembrane helix</keyword>
<keyword evidence="4" id="KW-1185">Reference proteome</keyword>
<evidence type="ECO:0000256" key="1">
    <source>
        <dbReference type="SAM" id="MobiDB-lite"/>
    </source>
</evidence>
<gene>
    <name evidence="3" type="ORF">I8752_30110</name>
</gene>
<keyword evidence="2" id="KW-0812">Transmembrane</keyword>
<proteinExistence type="predicted"/>
<evidence type="ECO:0000256" key="2">
    <source>
        <dbReference type="SAM" id="Phobius"/>
    </source>
</evidence>
<reference evidence="3 4" key="1">
    <citation type="journal article" date="2021" name="Int. J. Syst. Evol. Microbiol.">
        <title>Amazonocrinis nigriterrae gen. nov., sp. nov., Atlanticothrix silvestris gen. nov., sp. nov. and Dendronalium phyllosphericum gen. nov., sp. nov., nostocacean cyanobacteria from Brazilian environments.</title>
        <authorList>
            <person name="Alvarenga D.O."/>
            <person name="Andreote A.P.D."/>
            <person name="Branco L.H.Z."/>
            <person name="Delbaje E."/>
            <person name="Cruz R.B."/>
            <person name="Varani A.M."/>
            <person name="Fiore M.F."/>
        </authorList>
    </citation>
    <scope>NUCLEOTIDE SEQUENCE [LARGE SCALE GENOMIC DNA]</scope>
    <source>
        <strain evidence="3 4">CENA369</strain>
    </source>
</reference>
<comment type="caution">
    <text evidence="3">The sequence shown here is derived from an EMBL/GenBank/DDBJ whole genome shotgun (WGS) entry which is preliminary data.</text>
</comment>